<dbReference type="PANTHER" id="PTHR34406:SF1">
    <property type="entry name" value="PROTEIN YCEI"/>
    <property type="match status" value="1"/>
</dbReference>
<evidence type="ECO:0000313" key="4">
    <source>
        <dbReference type="Proteomes" id="UP000245618"/>
    </source>
</evidence>
<reference evidence="3 4" key="1">
    <citation type="submission" date="2018-04" db="EMBL/GenBank/DDBJ databases">
        <title>Flavobacterium sp. nov., isolated from glacier ice.</title>
        <authorList>
            <person name="Liu Q."/>
            <person name="Xin Y.-H."/>
        </authorList>
    </citation>
    <scope>NUCLEOTIDE SEQUENCE [LARGE SCALE GENOMIC DNA]</scope>
    <source>
        <strain evidence="3 4">LB2P30</strain>
    </source>
</reference>
<feature type="signal peptide" evidence="1">
    <location>
        <begin position="1"/>
        <end position="22"/>
    </location>
</feature>
<dbReference type="RefSeq" id="WP_116760874.1">
    <property type="nucleotide sequence ID" value="NZ_QCZH01000002.1"/>
</dbReference>
<protein>
    <submittedName>
        <fullName evidence="3">YceI family protein</fullName>
    </submittedName>
</protein>
<dbReference type="Pfam" id="PF04264">
    <property type="entry name" value="YceI"/>
    <property type="match status" value="1"/>
</dbReference>
<sequence length="188" mass="20776">MKNLKLISIALLVLFSFNKGIAQTYKIDPSKSIVNWTGKKITGQHSGTVLFKEGYLVFKDKKVTGGNFTVNMKSLSNTDQTGSSKLKLEGHLKSEDFFSVDNFSTTTLVFKSIATKGNNTYLINADLTIKGITSSIQFDLVVTGNKATASLTVNRTKYDIKYGSGSYFDDLGDKTIYDDFELDVVLVY</sequence>
<feature type="chain" id="PRO_5015730924" evidence="1">
    <location>
        <begin position="23"/>
        <end position="188"/>
    </location>
</feature>
<keyword evidence="1" id="KW-0732">Signal</keyword>
<evidence type="ECO:0000313" key="3">
    <source>
        <dbReference type="EMBL" id="PWA11026.1"/>
    </source>
</evidence>
<accession>A0A2U1K0L0</accession>
<dbReference type="PANTHER" id="PTHR34406">
    <property type="entry name" value="PROTEIN YCEI"/>
    <property type="match status" value="1"/>
</dbReference>
<comment type="caution">
    <text evidence="3">The sequence shown here is derived from an EMBL/GenBank/DDBJ whole genome shotgun (WGS) entry which is preliminary data.</text>
</comment>
<dbReference type="SUPFAM" id="SSF101874">
    <property type="entry name" value="YceI-like"/>
    <property type="match status" value="1"/>
</dbReference>
<dbReference type="Gene3D" id="2.40.128.110">
    <property type="entry name" value="Lipid/polyisoprenoid-binding, YceI-like"/>
    <property type="match status" value="1"/>
</dbReference>
<dbReference type="EMBL" id="QCZH01000002">
    <property type="protein sequence ID" value="PWA11026.1"/>
    <property type="molecule type" value="Genomic_DNA"/>
</dbReference>
<proteinExistence type="predicted"/>
<dbReference type="SMART" id="SM00867">
    <property type="entry name" value="YceI"/>
    <property type="match status" value="1"/>
</dbReference>
<feature type="domain" description="Lipid/polyisoprenoid-binding YceI-like" evidence="2">
    <location>
        <begin position="24"/>
        <end position="187"/>
    </location>
</feature>
<dbReference type="Proteomes" id="UP000245618">
    <property type="component" value="Unassembled WGS sequence"/>
</dbReference>
<gene>
    <name evidence="3" type="ORF">DB891_04120</name>
</gene>
<organism evidence="3 4">
    <name type="scientific">Flavobacterium laiguense</name>
    <dbReference type="NCBI Taxonomy" id="2169409"/>
    <lineage>
        <taxon>Bacteria</taxon>
        <taxon>Pseudomonadati</taxon>
        <taxon>Bacteroidota</taxon>
        <taxon>Flavobacteriia</taxon>
        <taxon>Flavobacteriales</taxon>
        <taxon>Flavobacteriaceae</taxon>
        <taxon>Flavobacterium</taxon>
    </lineage>
</organism>
<evidence type="ECO:0000259" key="2">
    <source>
        <dbReference type="SMART" id="SM00867"/>
    </source>
</evidence>
<name>A0A2U1K0L0_9FLAO</name>
<evidence type="ECO:0000256" key="1">
    <source>
        <dbReference type="SAM" id="SignalP"/>
    </source>
</evidence>
<dbReference type="OrthoDB" id="951410at2"/>
<dbReference type="InterPro" id="IPR007372">
    <property type="entry name" value="Lipid/polyisoprenoid-bd_YceI"/>
</dbReference>
<dbReference type="InterPro" id="IPR036761">
    <property type="entry name" value="TTHA0802/YceI-like_sf"/>
</dbReference>
<keyword evidence="4" id="KW-1185">Reference proteome</keyword>
<dbReference type="AlphaFoldDB" id="A0A2U1K0L0"/>